<dbReference type="Gene3D" id="3.40.50.2000">
    <property type="entry name" value="Glycogen Phosphorylase B"/>
    <property type="match status" value="1"/>
</dbReference>
<dbReference type="EMBL" id="CP053452">
    <property type="protein sequence ID" value="QJW96406.1"/>
    <property type="molecule type" value="Genomic_DNA"/>
</dbReference>
<dbReference type="GO" id="GO:0043842">
    <property type="term" value="F:Kdo transferase activity"/>
    <property type="evidence" value="ECO:0007669"/>
    <property type="project" value="UniProtKB-EC"/>
</dbReference>
<evidence type="ECO:0000256" key="1">
    <source>
        <dbReference type="ARBA" id="ARBA00004713"/>
    </source>
</evidence>
<evidence type="ECO:0000256" key="3">
    <source>
        <dbReference type="ARBA" id="ARBA00019077"/>
    </source>
</evidence>
<dbReference type="SUPFAM" id="SSF53756">
    <property type="entry name" value="UDP-Glycosyltransferase/glycogen phosphorylase"/>
    <property type="match status" value="2"/>
</dbReference>
<evidence type="ECO:0000256" key="7">
    <source>
        <dbReference type="PIRSR" id="PIRSR639901-1"/>
    </source>
</evidence>
<dbReference type="AlphaFoldDB" id="A0A6M5YSM2"/>
<evidence type="ECO:0000256" key="9">
    <source>
        <dbReference type="RuleBase" id="RU365103"/>
    </source>
</evidence>
<dbReference type="KEGG" id="ftj:FTUN_3963"/>
<dbReference type="PANTHER" id="PTHR42755">
    <property type="entry name" value="3-DEOXY-MANNO-OCTULOSONATE CYTIDYLYLTRANSFERASE"/>
    <property type="match status" value="1"/>
</dbReference>
<protein>
    <recommendedName>
        <fullName evidence="3 9">3-deoxy-D-manno-octulosonic acid transferase</fullName>
        <shortName evidence="9">Kdo transferase</shortName>
        <ecNumber evidence="2 9">2.4.99.12</ecNumber>
    </recommendedName>
    <alternativeName>
        <fullName evidence="5 9">Lipid IV(A) 3-deoxy-D-manno-octulosonic acid transferase</fullName>
    </alternativeName>
</protein>
<evidence type="ECO:0000256" key="6">
    <source>
        <dbReference type="ARBA" id="ARBA00049183"/>
    </source>
</evidence>
<evidence type="ECO:0000256" key="10">
    <source>
        <dbReference type="SAM" id="MobiDB-lite"/>
    </source>
</evidence>
<evidence type="ECO:0000259" key="11">
    <source>
        <dbReference type="Pfam" id="PF04413"/>
    </source>
</evidence>
<evidence type="ECO:0000256" key="5">
    <source>
        <dbReference type="ARBA" id="ARBA00031445"/>
    </source>
</evidence>
<comment type="subcellular location">
    <subcellularLocation>
        <location evidence="9">Cell membrane</location>
    </subcellularLocation>
</comment>
<evidence type="ECO:0000256" key="8">
    <source>
        <dbReference type="PIRSR" id="PIRSR639901-2"/>
    </source>
</evidence>
<keyword evidence="9" id="KW-0448">Lipopolysaccharide biosynthesis</keyword>
<dbReference type="EC" id="2.4.99.12" evidence="2 9"/>
<dbReference type="Pfam" id="PF04413">
    <property type="entry name" value="Glycos_transf_N"/>
    <property type="match status" value="1"/>
</dbReference>
<dbReference type="GO" id="GO:0009244">
    <property type="term" value="P:lipopolysaccharide core region biosynthetic process"/>
    <property type="evidence" value="ECO:0007669"/>
    <property type="project" value="UniProtKB-UniRule"/>
</dbReference>
<dbReference type="InterPro" id="IPR039901">
    <property type="entry name" value="Kdotransferase"/>
</dbReference>
<dbReference type="GO" id="GO:0005886">
    <property type="term" value="C:plasma membrane"/>
    <property type="evidence" value="ECO:0007669"/>
    <property type="project" value="UniProtKB-SubCell"/>
</dbReference>
<dbReference type="Proteomes" id="UP000503447">
    <property type="component" value="Chromosome"/>
</dbReference>
<gene>
    <name evidence="12" type="ORF">FTUN_3963</name>
</gene>
<evidence type="ECO:0000256" key="2">
    <source>
        <dbReference type="ARBA" id="ARBA00012621"/>
    </source>
</evidence>
<keyword evidence="13" id="KW-1185">Reference proteome</keyword>
<dbReference type="UniPathway" id="UPA00958"/>
<keyword evidence="9" id="KW-0472">Membrane</keyword>
<accession>A0A6M5YSM2</accession>
<dbReference type="GO" id="GO:0009245">
    <property type="term" value="P:lipid A biosynthetic process"/>
    <property type="evidence" value="ECO:0007669"/>
    <property type="project" value="TreeGrafter"/>
</dbReference>
<comment type="catalytic activity">
    <reaction evidence="6 9">
        <text>lipid IVA (E. coli) + CMP-3-deoxy-beta-D-manno-octulosonate = alpha-Kdo-(2-&gt;6)-lipid IVA (E. coli) + CMP + H(+)</text>
        <dbReference type="Rhea" id="RHEA:28066"/>
        <dbReference type="ChEBI" id="CHEBI:15378"/>
        <dbReference type="ChEBI" id="CHEBI:58603"/>
        <dbReference type="ChEBI" id="CHEBI:60364"/>
        <dbReference type="ChEBI" id="CHEBI:60377"/>
        <dbReference type="ChEBI" id="CHEBI:85987"/>
        <dbReference type="EC" id="2.4.99.12"/>
    </reaction>
</comment>
<dbReference type="InterPro" id="IPR038107">
    <property type="entry name" value="Glycos_transf_N_sf"/>
</dbReference>
<comment type="pathway">
    <text evidence="1 9">Bacterial outer membrane biogenesis; LPS core biosynthesis.</text>
</comment>
<dbReference type="Gene3D" id="3.40.50.11720">
    <property type="entry name" value="3-Deoxy-D-manno-octulosonic-acid transferase, N-terminal domain"/>
    <property type="match status" value="1"/>
</dbReference>
<comment type="similarity">
    <text evidence="9">Belongs to the glycosyltransferase group 1 family.</text>
</comment>
<keyword evidence="12" id="KW-0328">Glycosyltransferase</keyword>
<evidence type="ECO:0000256" key="4">
    <source>
        <dbReference type="ARBA" id="ARBA00022679"/>
    </source>
</evidence>
<comment type="function">
    <text evidence="9">Involved in lipopolysaccharide (LPS) biosynthesis. Catalyzes the transfer of 3-deoxy-D-manno-octulosonate (Kdo) residue(s) from CMP-Kdo to lipid IV(A), the tetraacyldisaccharide-1,4'-bisphosphate precursor of lipid A.</text>
</comment>
<keyword evidence="4 9" id="KW-0808">Transferase</keyword>
<feature type="site" description="Transition state stabilizer" evidence="8">
    <location>
        <position position="208"/>
    </location>
</feature>
<reference evidence="13" key="1">
    <citation type="submission" date="2020-05" db="EMBL/GenBank/DDBJ databases">
        <title>Frigoriglobus tundricola gen. nov., sp. nov., a psychrotolerant cellulolytic planctomycete of the family Gemmataceae with two divergent copies of 16S rRNA gene.</title>
        <authorList>
            <person name="Kulichevskaya I.S."/>
            <person name="Ivanova A.A."/>
            <person name="Naumoff D.G."/>
            <person name="Beletsky A.V."/>
            <person name="Rijpstra W.I.C."/>
            <person name="Sinninghe Damste J.S."/>
            <person name="Mardanov A.V."/>
            <person name="Ravin N.V."/>
            <person name="Dedysh S.N."/>
        </authorList>
    </citation>
    <scope>NUCLEOTIDE SEQUENCE [LARGE SCALE GENOMIC DNA]</scope>
    <source>
        <strain evidence="13">PL17</strain>
    </source>
</reference>
<keyword evidence="9" id="KW-1003">Cell membrane</keyword>
<organism evidence="12 13">
    <name type="scientific">Frigoriglobus tundricola</name>
    <dbReference type="NCBI Taxonomy" id="2774151"/>
    <lineage>
        <taxon>Bacteria</taxon>
        <taxon>Pseudomonadati</taxon>
        <taxon>Planctomycetota</taxon>
        <taxon>Planctomycetia</taxon>
        <taxon>Gemmatales</taxon>
        <taxon>Gemmataceae</taxon>
        <taxon>Frigoriglobus</taxon>
    </lineage>
</organism>
<dbReference type="RefSeq" id="WP_227254937.1">
    <property type="nucleotide sequence ID" value="NZ_CP053452.2"/>
</dbReference>
<feature type="site" description="Transition state stabilizer" evidence="8">
    <location>
        <position position="129"/>
    </location>
</feature>
<feature type="region of interest" description="Disordered" evidence="10">
    <location>
        <begin position="223"/>
        <end position="281"/>
    </location>
</feature>
<evidence type="ECO:0000313" key="12">
    <source>
        <dbReference type="EMBL" id="QJW96406.1"/>
    </source>
</evidence>
<sequence>MLLDLVYLLVLLLLSPWLVWRALTTGRYRRGLGEKFFGPARAGAPCHQPVVWFHAVSVGEVNLLGTLVPVFQTRHPDWRIVVSATTDTGLAEARKKFPGHDVIAWPLDFSWAVSRAFDVVKPALVVLTESELWPNFLAAARGRNVPVVVVNARMSPRSFRRLARIAGVARRFLFRHVTRFAVQEEEYADRFRQLGIPAERIITTGSIKYDGAASRDEQKTQALGATIGLGEPTPPTPLPEGKGEEEPTPNPSLKGGEPDLRNSYASGRSEEAPHAFPPLPSGRGAGGVGRCVLLAGSTHAPEESIVLDIYARLRVRFPHLRLILVPRHPDRFEEVSRLVEASGLPFARRSRIATPLSEMPAVVVLDTVGELGAAWGLADVGFTGGSLDGVRGGQSMIEPAGYGVPCVFGPHVWNFKDAARRLVEVGGAFVVKDAAELERELARLVADPDLRARTGTAARELVRRQQGATRRTLDVLDAVISSPALTRAVRTG</sequence>
<evidence type="ECO:0000313" key="13">
    <source>
        <dbReference type="Proteomes" id="UP000503447"/>
    </source>
</evidence>
<name>A0A6M5YSM2_9BACT</name>
<proteinExistence type="inferred from homology"/>
<feature type="domain" description="3-deoxy-D-manno-octulosonic-acid transferase N-terminal" evidence="11">
    <location>
        <begin position="41"/>
        <end position="210"/>
    </location>
</feature>
<dbReference type="PANTHER" id="PTHR42755:SF1">
    <property type="entry name" value="3-DEOXY-D-MANNO-OCTULOSONIC ACID TRANSFERASE, MITOCHONDRIAL-RELATED"/>
    <property type="match status" value="1"/>
</dbReference>
<feature type="active site" description="Proton acceptor" evidence="7">
    <location>
        <position position="60"/>
    </location>
</feature>
<dbReference type="InterPro" id="IPR007507">
    <property type="entry name" value="Glycos_transf_N"/>
</dbReference>